<sequence length="68" mass="8087">MSWKKSARNGNFSLHEEGQNCFFATFSFYFPVFCRQDFTDRMSAVPPRRFHRKKKEAEDGRFPSAFVL</sequence>
<name>G5SQ01_9BACT</name>
<protein>
    <submittedName>
        <fullName evidence="1">Uncharacterized protein</fullName>
    </submittedName>
</protein>
<accession>G5SQ01</accession>
<reference evidence="1 2" key="1">
    <citation type="submission" date="2011-03" db="EMBL/GenBank/DDBJ databases">
        <authorList>
            <person name="Weinstock G."/>
            <person name="Sodergren E."/>
            <person name="Clifton S."/>
            <person name="Fulton L."/>
            <person name="Fulton B."/>
            <person name="Courtney L."/>
            <person name="Fronick C."/>
            <person name="Harrison M."/>
            <person name="Strong C."/>
            <person name="Farmer C."/>
            <person name="Delahaunty K."/>
            <person name="Markovic C."/>
            <person name="Hall O."/>
            <person name="Minx P."/>
            <person name="Tomlinson C."/>
            <person name="Mitreva M."/>
            <person name="Hou S."/>
            <person name="Chen J."/>
            <person name="Wollam A."/>
            <person name="Pepin K.H."/>
            <person name="Johnson M."/>
            <person name="Bhonagiri V."/>
            <person name="Zhang X."/>
            <person name="Suruliraj S."/>
            <person name="Warren W."/>
            <person name="Chinwalla A."/>
            <person name="Mardis E.R."/>
            <person name="Wilson R.K."/>
        </authorList>
    </citation>
    <scope>NUCLEOTIDE SEQUENCE [LARGE SCALE GENOMIC DNA]</scope>
    <source>
        <strain evidence="1 2">YIT 11840</strain>
    </source>
</reference>
<evidence type="ECO:0000313" key="1">
    <source>
        <dbReference type="EMBL" id="EHH00716.1"/>
    </source>
</evidence>
<proteinExistence type="predicted"/>
<dbReference type="HOGENOM" id="CLU_2790161_0_0_10"/>
<dbReference type="Proteomes" id="UP000003598">
    <property type="component" value="Unassembled WGS sequence"/>
</dbReference>
<gene>
    <name evidence="1" type="ORF">HMPREF9441_01435</name>
</gene>
<dbReference type="STRING" id="762968.HMPREF9441_01435"/>
<dbReference type="AlphaFoldDB" id="G5SQ01"/>
<evidence type="ECO:0000313" key="2">
    <source>
        <dbReference type="Proteomes" id="UP000003598"/>
    </source>
</evidence>
<comment type="caution">
    <text evidence="1">The sequence shown here is derived from an EMBL/GenBank/DDBJ whole genome shotgun (WGS) entry which is preliminary data.</text>
</comment>
<dbReference type="EMBL" id="AFFY01000020">
    <property type="protein sequence ID" value="EHH00716.1"/>
    <property type="molecule type" value="Genomic_DNA"/>
</dbReference>
<keyword evidence="2" id="KW-1185">Reference proteome</keyword>
<organism evidence="1 2">
    <name type="scientific">Paraprevotella clara YIT 11840</name>
    <dbReference type="NCBI Taxonomy" id="762968"/>
    <lineage>
        <taxon>Bacteria</taxon>
        <taxon>Pseudomonadati</taxon>
        <taxon>Bacteroidota</taxon>
        <taxon>Bacteroidia</taxon>
        <taxon>Bacteroidales</taxon>
        <taxon>Prevotellaceae</taxon>
        <taxon>Paraprevotella</taxon>
    </lineage>
</organism>